<dbReference type="AlphaFoldDB" id="A0A923MNY7"/>
<gene>
    <name evidence="3" type="ORF">H8N03_06500</name>
</gene>
<evidence type="ECO:0000256" key="2">
    <source>
        <dbReference type="SAM" id="SignalP"/>
    </source>
</evidence>
<reference evidence="3" key="1">
    <citation type="submission" date="2020-08" db="EMBL/GenBank/DDBJ databases">
        <title>Ramlibacter sp. USB13 16S ribosomal RNA gene genome sequencing and assembly.</title>
        <authorList>
            <person name="Kang M."/>
        </authorList>
    </citation>
    <scope>NUCLEOTIDE SEQUENCE</scope>
    <source>
        <strain evidence="3">USB13</strain>
    </source>
</reference>
<feature type="chain" id="PRO_5037103842" description="DUF4148 domain-containing protein" evidence="2">
    <location>
        <begin position="23"/>
        <end position="132"/>
    </location>
</feature>
<comment type="caution">
    <text evidence="3">The sequence shown here is derived from an EMBL/GenBank/DDBJ whole genome shotgun (WGS) entry which is preliminary data.</text>
</comment>
<accession>A0A923MNY7</accession>
<proteinExistence type="predicted"/>
<feature type="signal peptide" evidence="2">
    <location>
        <begin position="1"/>
        <end position="22"/>
    </location>
</feature>
<organism evidence="3 4">
    <name type="scientific">Ramlibacter cellulosilyticus</name>
    <dbReference type="NCBI Taxonomy" id="2764187"/>
    <lineage>
        <taxon>Bacteria</taxon>
        <taxon>Pseudomonadati</taxon>
        <taxon>Pseudomonadota</taxon>
        <taxon>Betaproteobacteria</taxon>
        <taxon>Burkholderiales</taxon>
        <taxon>Comamonadaceae</taxon>
        <taxon>Ramlibacter</taxon>
    </lineage>
</organism>
<keyword evidence="2" id="KW-0732">Signal</keyword>
<feature type="compositionally biased region" description="Polar residues" evidence="1">
    <location>
        <begin position="27"/>
        <end position="52"/>
    </location>
</feature>
<evidence type="ECO:0000256" key="1">
    <source>
        <dbReference type="SAM" id="MobiDB-lite"/>
    </source>
</evidence>
<sequence length="132" mass="13891">MKKSTLSLIVAGLVAVGGIAQAETFDTPQQSGEASTMTMGQPNQLTTNSPYGDTTVMGAAPSTVMVPMEHYVHVQPGWSGSYQQRHEAAATFNVPARAGEASTMTGGVPNVSTDNQRIADNTYVPVWSVPSY</sequence>
<keyword evidence="4" id="KW-1185">Reference proteome</keyword>
<dbReference type="RefSeq" id="WP_187075347.1">
    <property type="nucleotide sequence ID" value="NZ_JACORT010000002.1"/>
</dbReference>
<dbReference type="EMBL" id="JACORT010000002">
    <property type="protein sequence ID" value="MBC5782588.1"/>
    <property type="molecule type" value="Genomic_DNA"/>
</dbReference>
<protein>
    <recommendedName>
        <fullName evidence="5">DUF4148 domain-containing protein</fullName>
    </recommendedName>
</protein>
<evidence type="ECO:0008006" key="5">
    <source>
        <dbReference type="Google" id="ProtNLM"/>
    </source>
</evidence>
<name>A0A923MNY7_9BURK</name>
<dbReference type="Proteomes" id="UP000608513">
    <property type="component" value="Unassembled WGS sequence"/>
</dbReference>
<feature type="region of interest" description="Disordered" evidence="1">
    <location>
        <begin position="27"/>
        <end position="56"/>
    </location>
</feature>
<evidence type="ECO:0000313" key="4">
    <source>
        <dbReference type="Proteomes" id="UP000608513"/>
    </source>
</evidence>
<evidence type="ECO:0000313" key="3">
    <source>
        <dbReference type="EMBL" id="MBC5782588.1"/>
    </source>
</evidence>